<dbReference type="Proteomes" id="UP000297630">
    <property type="component" value="Unassembled WGS sequence"/>
</dbReference>
<evidence type="ECO:0000256" key="4">
    <source>
        <dbReference type="ARBA" id="ARBA00022475"/>
    </source>
</evidence>
<dbReference type="CDD" id="cd03262">
    <property type="entry name" value="ABC_HisP_GlnQ"/>
    <property type="match status" value="1"/>
</dbReference>
<dbReference type="RefSeq" id="WP_000511339.1">
    <property type="nucleotide sequence ID" value="NZ_CP176861.1"/>
</dbReference>
<keyword evidence="8" id="KW-0472">Membrane</keyword>
<sequence>MGIIEISNLKKSYGNLDVLKRISFDINKNDVIAVIGPSGSGKSTMLRSLVYLEELDNGSICVSGDYLVKDGVYAIPQEIRQITGKMGMVFQHFNLFPHLTVKENLELAPKMLKKELSADIHQRSGELLERIGLSDRANAYPANLSGGQKQRVAIARALMMNPEFMLFDEPTSALDPELTGEVLQVMKDLAQEQMTMIVVTHEMGFAKEVANKVIFMDNGEIVESGNPTDLFMNPKFERTKAFLNRSLK</sequence>
<name>A0A4Y8T0P0_BACTU</name>
<evidence type="ECO:0000313" key="10">
    <source>
        <dbReference type="EMBL" id="TFF44267.1"/>
    </source>
</evidence>
<dbReference type="InterPro" id="IPR003593">
    <property type="entry name" value="AAA+_ATPase"/>
</dbReference>
<dbReference type="InterPro" id="IPR017871">
    <property type="entry name" value="ABC_transporter-like_CS"/>
</dbReference>
<dbReference type="GO" id="GO:0016887">
    <property type="term" value="F:ATP hydrolysis activity"/>
    <property type="evidence" value="ECO:0007669"/>
    <property type="project" value="InterPro"/>
</dbReference>
<evidence type="ECO:0000256" key="3">
    <source>
        <dbReference type="ARBA" id="ARBA00022448"/>
    </source>
</evidence>
<keyword evidence="6 10" id="KW-0067">ATP-binding</keyword>
<dbReference type="Gene3D" id="3.40.50.300">
    <property type="entry name" value="P-loop containing nucleotide triphosphate hydrolases"/>
    <property type="match status" value="1"/>
</dbReference>
<dbReference type="SMART" id="SM00382">
    <property type="entry name" value="AAA"/>
    <property type="match status" value="1"/>
</dbReference>
<gene>
    <name evidence="10" type="ORF">EQ803_24805</name>
</gene>
<dbReference type="PROSITE" id="PS50893">
    <property type="entry name" value="ABC_TRANSPORTER_2"/>
    <property type="match status" value="1"/>
</dbReference>
<dbReference type="PIRSF" id="PIRSF039085">
    <property type="entry name" value="ABC_ATPase_HisP"/>
    <property type="match status" value="1"/>
</dbReference>
<keyword evidence="3" id="KW-0813">Transport</keyword>
<evidence type="ECO:0000256" key="5">
    <source>
        <dbReference type="ARBA" id="ARBA00022741"/>
    </source>
</evidence>
<dbReference type="GO" id="GO:0005524">
    <property type="term" value="F:ATP binding"/>
    <property type="evidence" value="ECO:0007669"/>
    <property type="project" value="UniProtKB-KW"/>
</dbReference>
<dbReference type="InterPro" id="IPR003439">
    <property type="entry name" value="ABC_transporter-like_ATP-bd"/>
</dbReference>
<dbReference type="OMA" id="WSHMNVI"/>
<dbReference type="EMBL" id="SCLP01000015">
    <property type="protein sequence ID" value="TFF44267.1"/>
    <property type="molecule type" value="Genomic_DNA"/>
</dbReference>
<evidence type="ECO:0000256" key="2">
    <source>
        <dbReference type="ARBA" id="ARBA00005417"/>
    </source>
</evidence>
<evidence type="ECO:0000313" key="11">
    <source>
        <dbReference type="Proteomes" id="UP000297630"/>
    </source>
</evidence>
<dbReference type="InterPro" id="IPR027417">
    <property type="entry name" value="P-loop_NTPase"/>
</dbReference>
<evidence type="ECO:0000259" key="9">
    <source>
        <dbReference type="PROSITE" id="PS50893"/>
    </source>
</evidence>
<protein>
    <submittedName>
        <fullName evidence="10">Amino acid ABC transporter ATP-binding protein</fullName>
    </submittedName>
</protein>
<evidence type="ECO:0000256" key="6">
    <source>
        <dbReference type="ARBA" id="ARBA00022840"/>
    </source>
</evidence>
<feature type="domain" description="ABC transporter" evidence="9">
    <location>
        <begin position="4"/>
        <end position="243"/>
    </location>
</feature>
<keyword evidence="7" id="KW-0029">Amino-acid transport</keyword>
<proteinExistence type="inferred from homology"/>
<dbReference type="GeneID" id="92800189"/>
<keyword evidence="4" id="KW-1003">Cell membrane</keyword>
<dbReference type="GO" id="GO:0015424">
    <property type="term" value="F:ABC-type amino acid transporter activity"/>
    <property type="evidence" value="ECO:0007669"/>
    <property type="project" value="InterPro"/>
</dbReference>
<dbReference type="InterPro" id="IPR050086">
    <property type="entry name" value="MetN_ABC_transporter-like"/>
</dbReference>
<keyword evidence="5" id="KW-0547">Nucleotide-binding</keyword>
<dbReference type="PANTHER" id="PTHR43166">
    <property type="entry name" value="AMINO ACID IMPORT ATP-BINDING PROTEIN"/>
    <property type="match status" value="1"/>
</dbReference>
<dbReference type="GO" id="GO:0005886">
    <property type="term" value="C:plasma membrane"/>
    <property type="evidence" value="ECO:0007669"/>
    <property type="project" value="UniProtKB-SubCell"/>
</dbReference>
<dbReference type="SUPFAM" id="SSF52540">
    <property type="entry name" value="P-loop containing nucleoside triphosphate hydrolases"/>
    <property type="match status" value="1"/>
</dbReference>
<dbReference type="PROSITE" id="PS00211">
    <property type="entry name" value="ABC_TRANSPORTER_1"/>
    <property type="match status" value="1"/>
</dbReference>
<comment type="subcellular location">
    <subcellularLocation>
        <location evidence="1">Cell membrane</location>
        <topology evidence="1">Peripheral membrane protein</topology>
    </subcellularLocation>
</comment>
<dbReference type="Pfam" id="PF00005">
    <property type="entry name" value="ABC_tran"/>
    <property type="match status" value="1"/>
</dbReference>
<evidence type="ECO:0000256" key="7">
    <source>
        <dbReference type="ARBA" id="ARBA00022970"/>
    </source>
</evidence>
<dbReference type="AlphaFoldDB" id="A0A4Y8T0P0"/>
<evidence type="ECO:0000256" key="8">
    <source>
        <dbReference type="ARBA" id="ARBA00023136"/>
    </source>
</evidence>
<organism evidence="10 11">
    <name type="scientific">Bacillus thuringiensis</name>
    <dbReference type="NCBI Taxonomy" id="1428"/>
    <lineage>
        <taxon>Bacteria</taxon>
        <taxon>Bacillati</taxon>
        <taxon>Bacillota</taxon>
        <taxon>Bacilli</taxon>
        <taxon>Bacillales</taxon>
        <taxon>Bacillaceae</taxon>
        <taxon>Bacillus</taxon>
        <taxon>Bacillus cereus group</taxon>
    </lineage>
</organism>
<dbReference type="FunFam" id="3.40.50.300:FF:000020">
    <property type="entry name" value="Amino acid ABC transporter ATP-binding component"/>
    <property type="match status" value="1"/>
</dbReference>
<comment type="similarity">
    <text evidence="2">Belongs to the ABC transporter superfamily.</text>
</comment>
<comment type="caution">
    <text evidence="10">The sequence shown here is derived from an EMBL/GenBank/DDBJ whole genome shotgun (WGS) entry which is preliminary data.</text>
</comment>
<reference evidence="10 11" key="1">
    <citation type="submission" date="2019-01" db="EMBL/GenBank/DDBJ databases">
        <title>Draft genome sequence of Bacillus sp. DPC6431.</title>
        <authorList>
            <person name="Arbulu S."/>
            <person name="Murphy K."/>
            <person name="O'Sullivan O."/>
            <person name="Rea M.C."/>
            <person name="Hill C."/>
            <person name="Ross R.P."/>
        </authorList>
    </citation>
    <scope>NUCLEOTIDE SEQUENCE [LARGE SCALE GENOMIC DNA]</scope>
    <source>
        <strain evidence="10 11">DPC6431</strain>
    </source>
</reference>
<evidence type="ECO:0000256" key="1">
    <source>
        <dbReference type="ARBA" id="ARBA00004202"/>
    </source>
</evidence>
<dbReference type="PANTHER" id="PTHR43166:SF9">
    <property type="entry name" value="GLUTAMATE_ASPARTATE IMPORT ATP-BINDING PROTEIN GLTL"/>
    <property type="match status" value="1"/>
</dbReference>
<accession>A0A4Y8T0P0</accession>
<dbReference type="InterPro" id="IPR030679">
    <property type="entry name" value="ABC_ATPase_HisP-typ"/>
</dbReference>